<keyword evidence="3" id="KW-1185">Reference proteome</keyword>
<comment type="caution">
    <text evidence="2">The sequence shown here is derived from an EMBL/GenBank/DDBJ whole genome shotgun (WGS) entry which is preliminary data.</text>
</comment>
<reference evidence="2" key="1">
    <citation type="submission" date="2020-10" db="EMBL/GenBank/DDBJ databases">
        <title>Unveiling of a novel bifunctional photoreceptor, Dualchrome1, isolated from a cosmopolitan green alga.</title>
        <authorList>
            <person name="Suzuki S."/>
            <person name="Kawachi M."/>
        </authorList>
    </citation>
    <scope>NUCLEOTIDE SEQUENCE</scope>
    <source>
        <strain evidence="2">NIES 2893</strain>
    </source>
</reference>
<sequence>MPSASSALASACRRCSRMRTQRTNACGEPGKQCMSHKDKLLWKRRFVLAQLVNAPSAYIALSSGASLAAPGTSSYAESNSSSREEVVRTLYDDYSATYDNLDGSQVADAFGFPEMRTQLLAMASGNVLEIGVGTGLNMPFYDAKNLESFTGVDISQGMLDVAANRANNVLGGVKDVRLVRADATEPLAEPLARRTFDTVVDTFSLCVIPEPVKALREMRGALNQGGRMLLLEHTKAKNAALGWYQDATADIIAGGGDGGTGKGCRWNDDVEAMLKSVEGVVIERVDRKLGGTVSLIVARAV</sequence>
<dbReference type="AlphaFoldDB" id="A0A830HES2"/>
<dbReference type="Pfam" id="PF08241">
    <property type="entry name" value="Methyltransf_11"/>
    <property type="match status" value="1"/>
</dbReference>
<dbReference type="GO" id="GO:0008757">
    <property type="term" value="F:S-adenosylmethionine-dependent methyltransferase activity"/>
    <property type="evidence" value="ECO:0007669"/>
    <property type="project" value="InterPro"/>
</dbReference>
<dbReference type="InterPro" id="IPR013216">
    <property type="entry name" value="Methyltransf_11"/>
</dbReference>
<gene>
    <name evidence="2" type="ORF">PPROV_000460300</name>
</gene>
<feature type="domain" description="Methyltransferase type 11" evidence="1">
    <location>
        <begin position="128"/>
        <end position="229"/>
    </location>
</feature>
<dbReference type="SUPFAM" id="SSF53335">
    <property type="entry name" value="S-adenosyl-L-methionine-dependent methyltransferases"/>
    <property type="match status" value="1"/>
</dbReference>
<dbReference type="PANTHER" id="PTHR42912:SF96">
    <property type="entry name" value="METHYLTRANSFERASE DOMAIN-CONTAINING PROTEIN"/>
    <property type="match status" value="1"/>
</dbReference>
<protein>
    <recommendedName>
        <fullName evidence="1">Methyltransferase type 11 domain-containing protein</fullName>
    </recommendedName>
</protein>
<dbReference type="Proteomes" id="UP000660262">
    <property type="component" value="Unassembled WGS sequence"/>
</dbReference>
<dbReference type="PANTHER" id="PTHR42912">
    <property type="entry name" value="METHYLTRANSFERASE"/>
    <property type="match status" value="1"/>
</dbReference>
<evidence type="ECO:0000313" key="3">
    <source>
        <dbReference type="Proteomes" id="UP000660262"/>
    </source>
</evidence>
<evidence type="ECO:0000313" key="2">
    <source>
        <dbReference type="EMBL" id="GHP05856.1"/>
    </source>
</evidence>
<dbReference type="EMBL" id="BNJQ01000011">
    <property type="protein sequence ID" value="GHP05856.1"/>
    <property type="molecule type" value="Genomic_DNA"/>
</dbReference>
<organism evidence="2 3">
    <name type="scientific">Pycnococcus provasolii</name>
    <dbReference type="NCBI Taxonomy" id="41880"/>
    <lineage>
        <taxon>Eukaryota</taxon>
        <taxon>Viridiplantae</taxon>
        <taxon>Chlorophyta</taxon>
        <taxon>Pseudoscourfieldiophyceae</taxon>
        <taxon>Pseudoscourfieldiales</taxon>
        <taxon>Pycnococcaceae</taxon>
        <taxon>Pycnococcus</taxon>
    </lineage>
</organism>
<dbReference type="OrthoDB" id="416496at2759"/>
<accession>A0A830HES2</accession>
<dbReference type="InterPro" id="IPR029063">
    <property type="entry name" value="SAM-dependent_MTases_sf"/>
</dbReference>
<evidence type="ECO:0000259" key="1">
    <source>
        <dbReference type="Pfam" id="PF08241"/>
    </source>
</evidence>
<proteinExistence type="predicted"/>
<name>A0A830HES2_9CHLO</name>
<dbReference type="InterPro" id="IPR050508">
    <property type="entry name" value="Methyltransf_Superfamily"/>
</dbReference>
<dbReference type="CDD" id="cd02440">
    <property type="entry name" value="AdoMet_MTases"/>
    <property type="match status" value="1"/>
</dbReference>
<dbReference type="Gene3D" id="3.40.50.150">
    <property type="entry name" value="Vaccinia Virus protein VP39"/>
    <property type="match status" value="1"/>
</dbReference>